<feature type="domain" description="CHK kinase-like" evidence="1">
    <location>
        <begin position="2"/>
        <end position="158"/>
    </location>
</feature>
<dbReference type="Gene3D" id="3.90.1200.10">
    <property type="match status" value="1"/>
</dbReference>
<accession>A0A0K2VCE7</accession>
<dbReference type="InterPro" id="IPR015897">
    <property type="entry name" value="CHK_kinase-like"/>
</dbReference>
<dbReference type="SUPFAM" id="SSF56112">
    <property type="entry name" value="Protein kinase-like (PK-like)"/>
    <property type="match status" value="1"/>
</dbReference>
<name>A0A0K2VCE7_LEPSM</name>
<proteinExistence type="predicted"/>
<dbReference type="EMBL" id="HACA01030852">
    <property type="protein sequence ID" value="CDW48213.1"/>
    <property type="molecule type" value="Transcribed_RNA"/>
</dbReference>
<evidence type="ECO:0000313" key="2">
    <source>
        <dbReference type="EMBL" id="CDW48213.1"/>
    </source>
</evidence>
<sequence length="257" mass="30101">EFHALSMAFNEISDTKLEEIFPILDPKGLIWFQDDMLPFINAMNVISKAFLKSLPNEQETLRRFEKVAMDPMDIFNDEISRKAYFDCLQHGDSWHNNFLFEKKSHKSAIIDWQLSYYGNGLSDLSYLIYSSTSKFTRLEQPNFLVHSYLNVLTSTLTKLELSNICINLSVDNFLNEFKKSLPLTLLLCGNIEDLTLREYGDKDKKDSTLKRKTSIASNMEMIYLHQQGRTLMIRMDQKKARSIRRKHYLDLCKDILK</sequence>
<protein>
    <recommendedName>
        <fullName evidence="1">CHK kinase-like domain-containing protein</fullName>
    </recommendedName>
</protein>
<dbReference type="OrthoDB" id="8250698at2759"/>
<dbReference type="PANTHER" id="PTHR11012">
    <property type="entry name" value="PROTEIN KINASE-LIKE DOMAIN-CONTAINING"/>
    <property type="match status" value="1"/>
</dbReference>
<dbReference type="SMART" id="SM00587">
    <property type="entry name" value="CHK"/>
    <property type="match status" value="1"/>
</dbReference>
<organism evidence="2">
    <name type="scientific">Lepeophtheirus salmonis</name>
    <name type="common">Salmon louse</name>
    <name type="synonym">Caligus salmonis</name>
    <dbReference type="NCBI Taxonomy" id="72036"/>
    <lineage>
        <taxon>Eukaryota</taxon>
        <taxon>Metazoa</taxon>
        <taxon>Ecdysozoa</taxon>
        <taxon>Arthropoda</taxon>
        <taxon>Crustacea</taxon>
        <taxon>Multicrustacea</taxon>
        <taxon>Hexanauplia</taxon>
        <taxon>Copepoda</taxon>
        <taxon>Siphonostomatoida</taxon>
        <taxon>Caligidae</taxon>
        <taxon>Lepeophtheirus</taxon>
    </lineage>
</organism>
<dbReference type="AlphaFoldDB" id="A0A0K2VCE7"/>
<dbReference type="InterPro" id="IPR004119">
    <property type="entry name" value="EcKL"/>
</dbReference>
<dbReference type="InterPro" id="IPR011009">
    <property type="entry name" value="Kinase-like_dom_sf"/>
</dbReference>
<dbReference type="PANTHER" id="PTHR11012:SF58">
    <property type="entry name" value="CHK KINASE-LIKE DOMAIN-CONTAINING PROTEIN"/>
    <property type="match status" value="1"/>
</dbReference>
<reference evidence="2" key="1">
    <citation type="submission" date="2014-05" db="EMBL/GenBank/DDBJ databases">
        <authorList>
            <person name="Chronopoulou M."/>
        </authorList>
    </citation>
    <scope>NUCLEOTIDE SEQUENCE</scope>
    <source>
        <tissue evidence="2">Whole organism</tissue>
    </source>
</reference>
<feature type="non-terminal residue" evidence="2">
    <location>
        <position position="1"/>
    </location>
</feature>
<gene>
    <name evidence="2" type="primary">Dwil\GK11089</name>
</gene>
<dbReference type="Pfam" id="PF02958">
    <property type="entry name" value="EcKL"/>
    <property type="match status" value="1"/>
</dbReference>
<evidence type="ECO:0000259" key="1">
    <source>
        <dbReference type="SMART" id="SM00587"/>
    </source>
</evidence>